<evidence type="ECO:0000313" key="1">
    <source>
        <dbReference type="EMBL" id="SVA48464.1"/>
    </source>
</evidence>
<protein>
    <submittedName>
        <fullName evidence="1">Uncharacterized protein</fullName>
    </submittedName>
</protein>
<accession>A0A381W7H2</accession>
<reference evidence="1" key="1">
    <citation type="submission" date="2018-05" db="EMBL/GenBank/DDBJ databases">
        <authorList>
            <person name="Lanie J.A."/>
            <person name="Ng W.-L."/>
            <person name="Kazmierczak K.M."/>
            <person name="Andrzejewski T.M."/>
            <person name="Davidsen T.M."/>
            <person name="Wayne K.J."/>
            <person name="Tettelin H."/>
            <person name="Glass J.I."/>
            <person name="Rusch D."/>
            <person name="Podicherti R."/>
            <person name="Tsui H.-C.T."/>
            <person name="Winkler M.E."/>
        </authorList>
    </citation>
    <scope>NUCLEOTIDE SEQUENCE</scope>
</reference>
<proteinExistence type="predicted"/>
<dbReference type="EMBL" id="UINC01010938">
    <property type="protein sequence ID" value="SVA48464.1"/>
    <property type="molecule type" value="Genomic_DNA"/>
</dbReference>
<gene>
    <name evidence="1" type="ORF">METZ01_LOCUS101318</name>
</gene>
<sequence length="44" mass="5096">MTMAVWQYDSNNLESLNSKSGNVTDNNSFQYVHFKDCKDDHPTI</sequence>
<name>A0A381W7H2_9ZZZZ</name>
<organism evidence="1">
    <name type="scientific">marine metagenome</name>
    <dbReference type="NCBI Taxonomy" id="408172"/>
    <lineage>
        <taxon>unclassified sequences</taxon>
        <taxon>metagenomes</taxon>
        <taxon>ecological metagenomes</taxon>
    </lineage>
</organism>
<dbReference type="AlphaFoldDB" id="A0A381W7H2"/>